<accession>A0A831UBU6</accession>
<dbReference type="AlphaFoldDB" id="A0A831UBU6"/>
<organism evidence="1">
    <name type="scientific">Geobacter metallireducens</name>
    <dbReference type="NCBI Taxonomy" id="28232"/>
    <lineage>
        <taxon>Bacteria</taxon>
        <taxon>Pseudomonadati</taxon>
        <taxon>Thermodesulfobacteriota</taxon>
        <taxon>Desulfuromonadia</taxon>
        <taxon>Geobacterales</taxon>
        <taxon>Geobacteraceae</taxon>
        <taxon>Geobacter</taxon>
    </lineage>
</organism>
<proteinExistence type="predicted"/>
<comment type="caution">
    <text evidence="1">The sequence shown here is derived from an EMBL/GenBank/DDBJ whole genome shotgun (WGS) entry which is preliminary data.</text>
</comment>
<protein>
    <submittedName>
        <fullName evidence="1">Uncharacterized protein</fullName>
    </submittedName>
</protein>
<evidence type="ECO:0000313" key="1">
    <source>
        <dbReference type="EMBL" id="HEN41647.1"/>
    </source>
</evidence>
<sequence length="182" mass="20808">MFKTIAEAHRYLVEQGFTLTDRTLANHIRQGLLGCDKDRRGRITNIDHKALMAYARAHLEKRGGGDVSVDCDIHEEIKRETLRKLRDENNRKAGLYLLKSEEEQRDAAVLAAFRRHLEAGSHERVQSILSDILGHPDMPDRLKSDLTARLPEYVHHDLEFLADMFDAFTRIAIPDPLEASTP</sequence>
<reference evidence="1" key="1">
    <citation type="journal article" date="2020" name="mSystems">
        <title>Genome- and Community-Level Interaction Insights into Carbon Utilization and Element Cycling Functions of Hydrothermarchaeota in Hydrothermal Sediment.</title>
        <authorList>
            <person name="Zhou Z."/>
            <person name="Liu Y."/>
            <person name="Xu W."/>
            <person name="Pan J."/>
            <person name="Luo Z.H."/>
            <person name="Li M."/>
        </authorList>
    </citation>
    <scope>NUCLEOTIDE SEQUENCE [LARGE SCALE GENOMIC DNA]</scope>
    <source>
        <strain evidence="1">SpSt-349</strain>
    </source>
</reference>
<gene>
    <name evidence="1" type="ORF">ENQ87_04595</name>
</gene>
<dbReference type="EMBL" id="DSOV01000016">
    <property type="protein sequence ID" value="HEN41647.1"/>
    <property type="molecule type" value="Genomic_DNA"/>
</dbReference>
<name>A0A831UBU6_GEOME</name>